<feature type="transmembrane region" description="Helical" evidence="1">
    <location>
        <begin position="149"/>
        <end position="171"/>
    </location>
</feature>
<organism evidence="2 3">
    <name type="scientific">Paenibacillus solanacearum</name>
    <dbReference type="NCBI Taxonomy" id="2048548"/>
    <lineage>
        <taxon>Bacteria</taxon>
        <taxon>Bacillati</taxon>
        <taxon>Bacillota</taxon>
        <taxon>Bacilli</taxon>
        <taxon>Bacillales</taxon>
        <taxon>Paenibacillaceae</taxon>
        <taxon>Paenibacillus</taxon>
    </lineage>
</organism>
<evidence type="ECO:0000313" key="3">
    <source>
        <dbReference type="Proteomes" id="UP000693672"/>
    </source>
</evidence>
<keyword evidence="1" id="KW-0812">Transmembrane</keyword>
<evidence type="ECO:0000256" key="1">
    <source>
        <dbReference type="SAM" id="Phobius"/>
    </source>
</evidence>
<name>A0A916JTT1_9BACL</name>
<sequence>MKVNGKKRAVRSVVFLLVAAAAMFAIAPYLLFDPAYSRVKLNPALPFHYPLLLIHIFASFLALAVGWIQFIPGLRTNFLRLHRLVGRIYLGCIAAGGITGLAVGMYTESYIRQLAFLALAVLWLITGWKGYRTIRRGEVRDHQIWMLRSYAVTLVAATARLVTPLCLLAYMALQGAPDGGVKAAIAPVLEANIWVGLVLNVLLCEWLFVRRVR</sequence>
<protein>
    <recommendedName>
        <fullName evidence="4">DUF2306 domain-containing protein</fullName>
    </recommendedName>
</protein>
<dbReference type="Pfam" id="PF10067">
    <property type="entry name" value="DUF2306"/>
    <property type="match status" value="1"/>
</dbReference>
<gene>
    <name evidence="2" type="ORF">PAESOLCIP111_00165</name>
</gene>
<dbReference type="RefSeq" id="WP_218089997.1">
    <property type="nucleotide sequence ID" value="NZ_CAJVAS010000001.1"/>
</dbReference>
<comment type="caution">
    <text evidence="2">The sequence shown here is derived from an EMBL/GenBank/DDBJ whole genome shotgun (WGS) entry which is preliminary data.</text>
</comment>
<keyword evidence="1" id="KW-0472">Membrane</keyword>
<feature type="transmembrane region" description="Helical" evidence="1">
    <location>
        <begin position="191"/>
        <end position="209"/>
    </location>
</feature>
<dbReference type="Proteomes" id="UP000693672">
    <property type="component" value="Unassembled WGS sequence"/>
</dbReference>
<dbReference type="InterPro" id="IPR018750">
    <property type="entry name" value="DUF2306_membrane"/>
</dbReference>
<feature type="transmembrane region" description="Helical" evidence="1">
    <location>
        <begin position="84"/>
        <end position="104"/>
    </location>
</feature>
<reference evidence="2" key="1">
    <citation type="submission" date="2021-06" db="EMBL/GenBank/DDBJ databases">
        <authorList>
            <person name="Criscuolo A."/>
        </authorList>
    </citation>
    <scope>NUCLEOTIDE SEQUENCE</scope>
    <source>
        <strain evidence="2">CIP111600</strain>
    </source>
</reference>
<accession>A0A916JTT1</accession>
<evidence type="ECO:0000313" key="2">
    <source>
        <dbReference type="EMBL" id="CAG7597668.1"/>
    </source>
</evidence>
<feature type="transmembrane region" description="Helical" evidence="1">
    <location>
        <begin position="12"/>
        <end position="32"/>
    </location>
</feature>
<dbReference type="AlphaFoldDB" id="A0A916JTT1"/>
<dbReference type="EMBL" id="CAJVAS010000001">
    <property type="protein sequence ID" value="CAG7597668.1"/>
    <property type="molecule type" value="Genomic_DNA"/>
</dbReference>
<keyword evidence="3" id="KW-1185">Reference proteome</keyword>
<keyword evidence="1" id="KW-1133">Transmembrane helix</keyword>
<evidence type="ECO:0008006" key="4">
    <source>
        <dbReference type="Google" id="ProtNLM"/>
    </source>
</evidence>
<proteinExistence type="predicted"/>
<feature type="transmembrane region" description="Helical" evidence="1">
    <location>
        <begin position="52"/>
        <end position="72"/>
    </location>
</feature>
<feature type="transmembrane region" description="Helical" evidence="1">
    <location>
        <begin position="110"/>
        <end position="128"/>
    </location>
</feature>